<evidence type="ECO:0000313" key="3">
    <source>
        <dbReference type="EMBL" id="BDA77625.1"/>
    </source>
</evidence>
<keyword evidence="4" id="KW-1185">Reference proteome</keyword>
<proteinExistence type="predicted"/>
<accession>A0ABN6KCU2</accession>
<feature type="chain" id="PRO_5046104765" description="PEGA domain-containing protein" evidence="1">
    <location>
        <begin position="18"/>
        <end position="543"/>
    </location>
</feature>
<evidence type="ECO:0000313" key="4">
    <source>
        <dbReference type="Proteomes" id="UP000245263"/>
    </source>
</evidence>
<organism evidence="3 4">
    <name type="scientific">Leptospira kobayashii</name>
    <dbReference type="NCBI Taxonomy" id="1917830"/>
    <lineage>
        <taxon>Bacteria</taxon>
        <taxon>Pseudomonadati</taxon>
        <taxon>Spirochaetota</taxon>
        <taxon>Spirochaetia</taxon>
        <taxon>Leptospirales</taxon>
        <taxon>Leptospiraceae</taxon>
        <taxon>Leptospira</taxon>
    </lineage>
</organism>
<dbReference type="EMBL" id="AP025028">
    <property type="protein sequence ID" value="BDA77625.1"/>
    <property type="molecule type" value="Genomic_DNA"/>
</dbReference>
<gene>
    <name evidence="3" type="ORF">LPTSP3_g05550</name>
</gene>
<dbReference type="RefSeq" id="WP_109020068.1">
    <property type="nucleotide sequence ID" value="NZ_AP025028.1"/>
</dbReference>
<protein>
    <recommendedName>
        <fullName evidence="2">PEGA domain-containing protein</fullName>
    </recommendedName>
</protein>
<dbReference type="Proteomes" id="UP000245263">
    <property type="component" value="Chromosome 1"/>
</dbReference>
<dbReference type="PROSITE" id="PS51257">
    <property type="entry name" value="PROKAR_LIPOPROTEIN"/>
    <property type="match status" value="1"/>
</dbReference>
<feature type="domain" description="PEGA" evidence="2">
    <location>
        <begin position="211"/>
        <end position="274"/>
    </location>
</feature>
<sequence>MRFILIAVFAFVFQACASVSQIETLNSSISKPVFRSTEPGLSEPNPSGRDYRERLLIKQIPHFAIVWRELSPDVNREEINLLEERVISSHSSFGKYISIDPSKIGDGEVLKAKDIDVILELQFSSNKDEISVNVQYKDPVLSQNFGSTFYSYHQIHDENKISSKDQRKTLEIFQAKNKLVPLLPAVSSYLSEVSAPANDEIQKILESSLRGKVSVFSSSPGTSIMLDGKEIGKAPLIDYSMLNGKHQLSFSKPGKDPIFRSILVRAGKTSRVFQEWSDDISQGTVLLSSFPTGLDILVSGQKKGKTQYAESGVPYGSYSVQFVRTKENNNYEYASSEISIRPKSIASLALPIALEEGAGWEAEEFWETSGGSPHFVASFPGQLLFQKKQDLPKGWYGVFSEDIIPDRVESSIKLGLAGELGGKLGIYLTDKEGHSILVVVDKTDFHLVNFAKDEKESLVKSSYRWKSEDVEKGRVFRWETDPEKQLLRVYLGNSLIQEKPWNFKSLWRIAILTPSDSFLSGNPVRGVKIHYPDMVKFEEKIKK</sequence>
<reference evidence="3 4" key="1">
    <citation type="submission" date="2021-08" db="EMBL/GenBank/DDBJ databases">
        <title>Complete genome sequence of Leptospira kobayashii strain E30.</title>
        <authorList>
            <person name="Nakao R."/>
            <person name="Nakamura S."/>
            <person name="Masuzawa T."/>
            <person name="Koizumi N."/>
        </authorList>
    </citation>
    <scope>NUCLEOTIDE SEQUENCE [LARGE SCALE GENOMIC DNA]</scope>
    <source>
        <strain evidence="3 4">E30</strain>
    </source>
</reference>
<dbReference type="Pfam" id="PF08308">
    <property type="entry name" value="PEGA"/>
    <property type="match status" value="1"/>
</dbReference>
<dbReference type="InterPro" id="IPR013229">
    <property type="entry name" value="PEGA"/>
</dbReference>
<feature type="signal peptide" evidence="1">
    <location>
        <begin position="1"/>
        <end position="17"/>
    </location>
</feature>
<dbReference type="NCBIfam" id="NF047815">
    <property type="entry name" value="LIC10124_lipo"/>
    <property type="match status" value="1"/>
</dbReference>
<evidence type="ECO:0000259" key="2">
    <source>
        <dbReference type="Pfam" id="PF08308"/>
    </source>
</evidence>
<name>A0ABN6KCU2_9LEPT</name>
<keyword evidence="1" id="KW-0732">Signal</keyword>
<evidence type="ECO:0000256" key="1">
    <source>
        <dbReference type="SAM" id="SignalP"/>
    </source>
</evidence>